<comment type="caution">
    <text evidence="2">The sequence shown here is derived from an EMBL/GenBank/DDBJ whole genome shotgun (WGS) entry which is preliminary data.</text>
</comment>
<proteinExistence type="predicted"/>
<dbReference type="Proteomes" id="UP001558613">
    <property type="component" value="Unassembled WGS sequence"/>
</dbReference>
<keyword evidence="3" id="KW-1185">Reference proteome</keyword>
<feature type="compositionally biased region" description="Basic and acidic residues" evidence="1">
    <location>
        <begin position="104"/>
        <end position="121"/>
    </location>
</feature>
<evidence type="ECO:0000313" key="3">
    <source>
        <dbReference type="Proteomes" id="UP001558613"/>
    </source>
</evidence>
<gene>
    <name evidence="2" type="ORF">QQF64_014716</name>
</gene>
<organism evidence="2 3">
    <name type="scientific">Cirrhinus molitorella</name>
    <name type="common">mud carp</name>
    <dbReference type="NCBI Taxonomy" id="172907"/>
    <lineage>
        <taxon>Eukaryota</taxon>
        <taxon>Metazoa</taxon>
        <taxon>Chordata</taxon>
        <taxon>Craniata</taxon>
        <taxon>Vertebrata</taxon>
        <taxon>Euteleostomi</taxon>
        <taxon>Actinopterygii</taxon>
        <taxon>Neopterygii</taxon>
        <taxon>Teleostei</taxon>
        <taxon>Ostariophysi</taxon>
        <taxon>Cypriniformes</taxon>
        <taxon>Cyprinidae</taxon>
        <taxon>Labeoninae</taxon>
        <taxon>Labeonini</taxon>
        <taxon>Cirrhinus</taxon>
    </lineage>
</organism>
<dbReference type="EMBL" id="JAYMGO010000002">
    <property type="protein sequence ID" value="KAL1280116.1"/>
    <property type="molecule type" value="Genomic_DNA"/>
</dbReference>
<accession>A0ABR3NU40</accession>
<reference evidence="2 3" key="1">
    <citation type="submission" date="2023-09" db="EMBL/GenBank/DDBJ databases">
        <authorList>
            <person name="Wang M."/>
        </authorList>
    </citation>
    <scope>NUCLEOTIDE SEQUENCE [LARGE SCALE GENOMIC DNA]</scope>
    <source>
        <strain evidence="2">GT-2023</strain>
        <tissue evidence="2">Liver</tissue>
    </source>
</reference>
<feature type="region of interest" description="Disordered" evidence="1">
    <location>
        <begin position="102"/>
        <end position="140"/>
    </location>
</feature>
<sequence>MGLTVGGLLAYTAPIFSRENILKDENRGIAMGKQVLGCLKDSQTSKSHNQTDIHSANHGKLLPPAVQVLQVWVSVGLISLWGPLPLSVSFSRFNNRQLWQMEPYPHRSREAPDLKCKRAGSDWEEEEAMSQGSRRQGRLP</sequence>
<name>A0ABR3NU40_9TELE</name>
<evidence type="ECO:0000313" key="2">
    <source>
        <dbReference type="EMBL" id="KAL1280116.1"/>
    </source>
</evidence>
<protein>
    <submittedName>
        <fullName evidence="2">Uncharacterized protein</fullName>
    </submittedName>
</protein>
<evidence type="ECO:0000256" key="1">
    <source>
        <dbReference type="SAM" id="MobiDB-lite"/>
    </source>
</evidence>